<evidence type="ECO:0000259" key="2">
    <source>
        <dbReference type="Pfam" id="PF24351"/>
    </source>
</evidence>
<keyword evidence="4" id="KW-1185">Reference proteome</keyword>
<dbReference type="RefSeq" id="WP_279528013.1">
    <property type="nucleotide sequence ID" value="NZ_CP122312.1"/>
</dbReference>
<protein>
    <recommendedName>
        <fullName evidence="2">DUF7511 domain-containing protein</fullName>
    </recommendedName>
</protein>
<proteinExistence type="predicted"/>
<dbReference type="Proteomes" id="UP001596447">
    <property type="component" value="Unassembled WGS sequence"/>
</dbReference>
<organism evidence="3 4">
    <name type="scientific">Halospeciosus flavus</name>
    <dbReference type="NCBI Taxonomy" id="3032283"/>
    <lineage>
        <taxon>Archaea</taxon>
        <taxon>Methanobacteriati</taxon>
        <taxon>Methanobacteriota</taxon>
        <taxon>Stenosarchaea group</taxon>
        <taxon>Halobacteria</taxon>
        <taxon>Halobacteriales</taxon>
        <taxon>Halobacteriaceae</taxon>
        <taxon>Halospeciosus</taxon>
    </lineage>
</organism>
<accession>A0ABD5Z7X5</accession>
<sequence>MSDAPARDPVTVADSGADSDSDFLDEFEVRCRVVPYEDGDECTLYPSDADEEELVTKWVSAKGDSFVDLEERR</sequence>
<dbReference type="EMBL" id="JBHTAR010000011">
    <property type="protein sequence ID" value="MFC7201261.1"/>
    <property type="molecule type" value="Genomic_DNA"/>
</dbReference>
<feature type="domain" description="DUF7511" evidence="2">
    <location>
        <begin position="28"/>
        <end position="73"/>
    </location>
</feature>
<evidence type="ECO:0000256" key="1">
    <source>
        <dbReference type="SAM" id="MobiDB-lite"/>
    </source>
</evidence>
<dbReference type="Pfam" id="PF24351">
    <property type="entry name" value="DUF7511"/>
    <property type="match status" value="1"/>
</dbReference>
<comment type="caution">
    <text evidence="3">The sequence shown here is derived from an EMBL/GenBank/DDBJ whole genome shotgun (WGS) entry which is preliminary data.</text>
</comment>
<dbReference type="AlphaFoldDB" id="A0ABD5Z7X5"/>
<dbReference type="InterPro" id="IPR055933">
    <property type="entry name" value="DUF7511"/>
</dbReference>
<evidence type="ECO:0000313" key="4">
    <source>
        <dbReference type="Proteomes" id="UP001596447"/>
    </source>
</evidence>
<evidence type="ECO:0000313" key="3">
    <source>
        <dbReference type="EMBL" id="MFC7201261.1"/>
    </source>
</evidence>
<gene>
    <name evidence="3" type="ORF">ACFQJ9_17930</name>
</gene>
<name>A0ABD5Z7X5_9EURY</name>
<feature type="region of interest" description="Disordered" evidence="1">
    <location>
        <begin position="1"/>
        <end position="21"/>
    </location>
</feature>
<reference evidence="3 4" key="1">
    <citation type="journal article" date="2019" name="Int. J. Syst. Evol. Microbiol.">
        <title>The Global Catalogue of Microorganisms (GCM) 10K type strain sequencing project: providing services to taxonomists for standard genome sequencing and annotation.</title>
        <authorList>
            <consortium name="The Broad Institute Genomics Platform"/>
            <consortium name="The Broad Institute Genome Sequencing Center for Infectious Disease"/>
            <person name="Wu L."/>
            <person name="Ma J."/>
        </authorList>
    </citation>
    <scope>NUCLEOTIDE SEQUENCE [LARGE SCALE GENOMIC DNA]</scope>
    <source>
        <strain evidence="3 4">XZGYJ-43</strain>
    </source>
</reference>